<dbReference type="OrthoDB" id="6198661at2"/>
<organism evidence="1 2">
    <name type="scientific">Trinickia fusca</name>
    <dbReference type="NCBI Taxonomy" id="2419777"/>
    <lineage>
        <taxon>Bacteria</taxon>
        <taxon>Pseudomonadati</taxon>
        <taxon>Pseudomonadota</taxon>
        <taxon>Betaproteobacteria</taxon>
        <taxon>Burkholderiales</taxon>
        <taxon>Burkholderiaceae</taxon>
        <taxon>Trinickia</taxon>
    </lineage>
</organism>
<evidence type="ECO:0000313" key="2">
    <source>
        <dbReference type="Proteomes" id="UP000280434"/>
    </source>
</evidence>
<evidence type="ECO:0000313" key="1">
    <source>
        <dbReference type="EMBL" id="RKP48298.1"/>
    </source>
</evidence>
<dbReference type="AlphaFoldDB" id="A0A494XCS1"/>
<gene>
    <name evidence="1" type="ORF">D7S89_13320</name>
</gene>
<proteinExistence type="predicted"/>
<dbReference type="Proteomes" id="UP000280434">
    <property type="component" value="Unassembled WGS sequence"/>
</dbReference>
<dbReference type="RefSeq" id="WP_121278146.1">
    <property type="nucleotide sequence ID" value="NZ_RBZV01000004.1"/>
</dbReference>
<accession>A0A494XCS1</accession>
<comment type="caution">
    <text evidence="1">The sequence shown here is derived from an EMBL/GenBank/DDBJ whole genome shotgun (WGS) entry which is preliminary data.</text>
</comment>
<protein>
    <submittedName>
        <fullName evidence="1">Uncharacterized protein</fullName>
    </submittedName>
</protein>
<keyword evidence="2" id="KW-1185">Reference proteome</keyword>
<dbReference type="EMBL" id="RBZV01000004">
    <property type="protein sequence ID" value="RKP48298.1"/>
    <property type="molecule type" value="Genomic_DNA"/>
</dbReference>
<sequence>MGYQADFAQAQRNTAALGFVVPPVATVSGRRITEEHGAELMARLTRFYPSPALFALQCASRTSELRPTVEEVIGMQCTITVGSLHIQGHPLFAFELSKFPAMGRTGTYHVWLTASNGEVVDLTAMVSLHDAFGKPLDEAVPIAGFPDAIPPFEWVPELVGDDALSALLADAATGYR</sequence>
<name>A0A494XCS1_9BURK</name>
<reference evidence="1 2" key="1">
    <citation type="submission" date="2018-10" db="EMBL/GenBank/DDBJ databases">
        <title>Paraburkholderia sp. 7MK8-2, isolated from soil.</title>
        <authorList>
            <person name="Gao Z.-H."/>
            <person name="Qiu L.-H."/>
        </authorList>
    </citation>
    <scope>NUCLEOTIDE SEQUENCE [LARGE SCALE GENOMIC DNA]</scope>
    <source>
        <strain evidence="1 2">7MK8-2</strain>
    </source>
</reference>